<reference evidence="1" key="1">
    <citation type="submission" date="2021-02" db="EMBL/GenBank/DDBJ databases">
        <authorList>
            <person name="Bekaert M."/>
        </authorList>
    </citation>
    <scope>NUCLEOTIDE SEQUENCE</scope>
    <source>
        <strain evidence="1">IoA-00</strain>
    </source>
</reference>
<evidence type="ECO:0000313" key="2">
    <source>
        <dbReference type="Proteomes" id="UP000675881"/>
    </source>
</evidence>
<evidence type="ECO:0000313" key="1">
    <source>
        <dbReference type="EMBL" id="CAF2775501.1"/>
    </source>
</evidence>
<proteinExistence type="predicted"/>
<organism evidence="1 2">
    <name type="scientific">Lepeophtheirus salmonis</name>
    <name type="common">Salmon louse</name>
    <name type="synonym">Caligus salmonis</name>
    <dbReference type="NCBI Taxonomy" id="72036"/>
    <lineage>
        <taxon>Eukaryota</taxon>
        <taxon>Metazoa</taxon>
        <taxon>Ecdysozoa</taxon>
        <taxon>Arthropoda</taxon>
        <taxon>Crustacea</taxon>
        <taxon>Multicrustacea</taxon>
        <taxon>Hexanauplia</taxon>
        <taxon>Copepoda</taxon>
        <taxon>Siphonostomatoida</taxon>
        <taxon>Caligidae</taxon>
        <taxon>Lepeophtheirus</taxon>
    </lineage>
</organism>
<accession>A0A7R8H0R5</accession>
<keyword evidence="2" id="KW-1185">Reference proteome</keyword>
<sequence length="206" mass="23701">MWDDSSENDLLLRVQDPILGSTSRDNSHSEELVDLQNAASCQHSLEESPFKAIQEKEWDLDELLENESIKGFSLENDKDTINTSVNIPFNAPLHLIKKSWVESNKTRARIPLKSIDINKENIHFHGSKTLLRKPKVQYLINDTSSGLRLPRRKTLNILKKQRLKEGTTEDQSSSLSTLAFLDSRKTEMVEKRSRAFCWKARTSHEL</sequence>
<dbReference type="EMBL" id="HG994580">
    <property type="protein sequence ID" value="CAF2775501.1"/>
    <property type="molecule type" value="Genomic_DNA"/>
</dbReference>
<dbReference type="Proteomes" id="UP000675881">
    <property type="component" value="Chromosome 1"/>
</dbReference>
<protein>
    <submittedName>
        <fullName evidence="1">(salmon louse) hypothetical protein</fullName>
    </submittedName>
</protein>
<gene>
    <name evidence="1" type="ORF">LSAA_1236</name>
</gene>
<dbReference type="AlphaFoldDB" id="A0A7R8H0R5"/>
<name>A0A7R8H0R5_LEPSM</name>